<dbReference type="VEuPathDB" id="FungiDB:BTJ68_08955"/>
<feature type="region of interest" description="Disordered" evidence="3">
    <location>
        <begin position="763"/>
        <end position="786"/>
    </location>
</feature>
<dbReference type="Proteomes" id="UP000271337">
    <property type="component" value="Unassembled WGS sequence"/>
</dbReference>
<gene>
    <name evidence="6" type="ORF">D0867_13019</name>
</gene>
<evidence type="ECO:0000259" key="5">
    <source>
        <dbReference type="Pfam" id="PF16213"/>
    </source>
</evidence>
<organism evidence="6 7">
    <name type="scientific">Hortaea werneckii</name>
    <name type="common">Black yeast</name>
    <name type="synonym">Cladosporium werneckii</name>
    <dbReference type="NCBI Taxonomy" id="91943"/>
    <lineage>
        <taxon>Eukaryota</taxon>
        <taxon>Fungi</taxon>
        <taxon>Dikarya</taxon>
        <taxon>Ascomycota</taxon>
        <taxon>Pezizomycotina</taxon>
        <taxon>Dothideomycetes</taxon>
        <taxon>Dothideomycetidae</taxon>
        <taxon>Mycosphaerellales</taxon>
        <taxon>Teratosphaeriaceae</taxon>
        <taxon>Hortaea</taxon>
    </lineage>
</organism>
<feature type="compositionally biased region" description="Polar residues" evidence="3">
    <location>
        <begin position="607"/>
        <end position="621"/>
    </location>
</feature>
<dbReference type="InterPro" id="IPR032629">
    <property type="entry name" value="DCB_dom"/>
</dbReference>
<dbReference type="InterPro" id="IPR032691">
    <property type="entry name" value="Mon2/Sec7/BIG1-like_HUS"/>
</dbReference>
<dbReference type="OrthoDB" id="294853at2759"/>
<protein>
    <recommendedName>
        <fullName evidence="8">Endosomal peripheral membrane protein</fullName>
    </recommendedName>
</protein>
<evidence type="ECO:0000256" key="1">
    <source>
        <dbReference type="ARBA" id="ARBA00022448"/>
    </source>
</evidence>
<keyword evidence="1" id="KW-0813">Transport</keyword>
<feature type="domain" description="Mon2/Sec7/BIG1-like dimerisation and cyclophilin-binding" evidence="5">
    <location>
        <begin position="4"/>
        <end position="174"/>
    </location>
</feature>
<feature type="region of interest" description="Disordered" evidence="3">
    <location>
        <begin position="477"/>
        <end position="505"/>
    </location>
</feature>
<dbReference type="GO" id="GO:0015031">
    <property type="term" value="P:protein transport"/>
    <property type="evidence" value="ECO:0007669"/>
    <property type="project" value="UniProtKB-KW"/>
</dbReference>
<evidence type="ECO:0008006" key="8">
    <source>
        <dbReference type="Google" id="ProtNLM"/>
    </source>
</evidence>
<name>A0A3M6Y149_HORWE</name>
<dbReference type="SUPFAM" id="SSF48371">
    <property type="entry name" value="ARM repeat"/>
    <property type="match status" value="2"/>
</dbReference>
<keyword evidence="2" id="KW-0653">Protein transport</keyword>
<dbReference type="InterPro" id="IPR016024">
    <property type="entry name" value="ARM-type_fold"/>
</dbReference>
<dbReference type="Pfam" id="PF16213">
    <property type="entry name" value="DCB"/>
    <property type="match status" value="1"/>
</dbReference>
<evidence type="ECO:0000256" key="3">
    <source>
        <dbReference type="SAM" id="MobiDB-lite"/>
    </source>
</evidence>
<feature type="domain" description="Mon2/Sec7/BIG1-like HUS" evidence="4">
    <location>
        <begin position="200"/>
        <end position="352"/>
    </location>
</feature>
<proteinExistence type="predicted"/>
<dbReference type="GO" id="GO:0005794">
    <property type="term" value="C:Golgi apparatus"/>
    <property type="evidence" value="ECO:0007669"/>
    <property type="project" value="UniProtKB-ARBA"/>
</dbReference>
<dbReference type="Pfam" id="PF12783">
    <property type="entry name" value="Sec7-like_HUS"/>
    <property type="match status" value="1"/>
</dbReference>
<evidence type="ECO:0000313" key="6">
    <source>
        <dbReference type="EMBL" id="RMX96773.1"/>
    </source>
</evidence>
<evidence type="ECO:0000313" key="7">
    <source>
        <dbReference type="Proteomes" id="UP000271337"/>
    </source>
</evidence>
<comment type="caution">
    <text evidence="6">The sequence shown here is derived from an EMBL/GenBank/DDBJ whole genome shotgun (WGS) entry which is preliminary data.</text>
</comment>
<feature type="compositionally biased region" description="Low complexity" evidence="3">
    <location>
        <begin position="765"/>
        <end position="782"/>
    </location>
</feature>
<accession>A0A3M6Y149</accession>
<evidence type="ECO:0000259" key="4">
    <source>
        <dbReference type="Pfam" id="PF12783"/>
    </source>
</evidence>
<evidence type="ECO:0000256" key="2">
    <source>
        <dbReference type="ARBA" id="ARBA00022927"/>
    </source>
</evidence>
<feature type="region of interest" description="Disordered" evidence="3">
    <location>
        <begin position="596"/>
        <end position="621"/>
    </location>
</feature>
<sequence length="1684" mass="182481">MTATLLSSELSTLISDSKRKNPDLRNAAERSLQELRSLPATSEQQIAADLSRHPAFVDPFLIACETKNVKFAASGINCLQRLVICKGLPNLKLKDALDAFNACAALGLDVQLKVLQALPSLLQNYADDLKDDLLAGALQVCASLQSAKVQTISGVAAATLQQLVTAVFEKVGDEDRRAAQIPATHDVPGDGEPIMLRPAAFDAYWVFRDLALAAEERPTKFVQLSSLSPESSLELVYSCMTSNGKLFVSHPELLSTIRSNLLPLATRALSEKHGFPMTVRCLRILNLILTRYFKRFPGECEVALGLLTHSLDSDTSTPWKRAMSTEVTRNFFATGALVIEAYAEFDQADGGKPVVQDLLATFVRLSSEKPAIIGLGQQSSIPIGPTPSGDGSDPATMEAAGGVAGVISSALGVAEASVSGISSQWSLPKASCLDQLDKAEGPTIPDTYIYTMVLDCLNSLSDSLARVVLPLTVREDRSDAVPPESHRTDDQSQSSRKSRVHRSQSFRMRAVPANPLAIDDNNVAPRLRAVAGIIDSCWPAFLATASTFLNAALKEQYYRNLIKGFQRFTQVAGLLRLNTPRDALLTTLSKSAVPPHVLSAASGGGTKSPSTDSPRSFSNPRNLLSVDSLVSQATSLSSDRDRRSSIEPAHPMLTTRNLLCLRALLNLAIALGPTLGAAFTVVVDTLRQADLILSNGSAQQLVRQNLSGKGHDTASAVQAFSAEVAAVENAVSRLLESTADYPSEAFVTVLEAFTRLLGAKPIGMPSSSTPTQASPPSTPTTTRRNFSGLPGISTFAEMQARDYKFVIPKLGNLAEMNIPRFVSNDDAKESGWARLVDELLQVVVSSSRPREARRAAGDVLCKAAAGVVLEVVEESDDVKGAIQRSGLGILLQIVDGIYSEDEELTATDLEIQALVLEALKAILERCGDSLVAGWDKTLAVIGSAFERTADAPTFRQGDTDTFVEWQYVTEDFVSLPIGRAAFSALQLVCSDFLSMLPTTVVPPLLELLHRFIGQPDDLNLALTSVTISWNVSNHLLGSNAGEDLDVLATRLFESEEKEHRMREMAGESKAAQVILLLRHIRRAVSETQKEVRNASYQILCSIFKSHGSEFGQSTWDLMLRAVVFPVASEDVNKYRQEPGKIRSQPMAPDTDSSRTIIGGTADIVCQHIRTIECLNTLPALWEIYLSTMERYLNCGNHALNTAVYQAVSKILSHVDTGSLFWATPILRTVDVWLKCIPVQAEGLSEARSNQDAYSAYLDTAVELYRLTKDSMSPPQSRDFIANICECIRSSDGPQHGADVNLLSPVQGKALGFLKQMRVNVAGLPPRLITAAAELCLLHHNVANVNQTRQGPTFVAVSSEAVAWLQILVNNHLSEPEVIEGGALHAAVRSLQQLVAAKYQLPIQHKGVPLLQQATTAALAVCPAVLRLTSVCEESTANGLWSLFASLAAGVVGCGGLENVKDESVLKADEVFDVESFKTLRKLLIPQLGRIELNNGTRQIYCLAMFESSIIHRPEEGEVLDPVHSPLDKLSEIRRGRVKRVPYSQRERMSYLCFEELVALASLKDDSEEATKLAQAAAPLLILRLAIPIRAYIADQPLRGRRPQPLSELEELLFCFDKIKTLKLHPSALAHDPVAGGRVGTYQHLQFLYPLLAQAVATAGDPWSGSEEVLMPLQSTLASISVPVP</sequence>
<reference evidence="6 7" key="1">
    <citation type="journal article" date="2018" name="BMC Genomics">
        <title>Genomic evidence for intraspecific hybridization in a clonal and extremely halotolerant yeast.</title>
        <authorList>
            <person name="Gostincar C."/>
            <person name="Stajich J.E."/>
            <person name="Zupancic J."/>
            <person name="Zalar P."/>
            <person name="Gunde-Cimerman N."/>
        </authorList>
    </citation>
    <scope>NUCLEOTIDE SEQUENCE [LARGE SCALE GENOMIC DNA]</scope>
    <source>
        <strain evidence="6 7">EXF-6669</strain>
    </source>
</reference>
<feature type="compositionally biased region" description="Basic and acidic residues" evidence="3">
    <location>
        <begin position="477"/>
        <end position="490"/>
    </location>
</feature>
<dbReference type="EMBL" id="QWIL01002117">
    <property type="protein sequence ID" value="RMX96773.1"/>
    <property type="molecule type" value="Genomic_DNA"/>
</dbReference>